<dbReference type="STRING" id="1400863.BN873_260055"/>
<dbReference type="NCBIfam" id="TIGR03694">
    <property type="entry name" value="exosort_acyl"/>
    <property type="match status" value="1"/>
</dbReference>
<dbReference type="Pfam" id="PF13444">
    <property type="entry name" value="Acetyltransf_5"/>
    <property type="match status" value="1"/>
</dbReference>
<evidence type="ECO:0000313" key="2">
    <source>
        <dbReference type="Proteomes" id="UP000035760"/>
    </source>
</evidence>
<comment type="caution">
    <text evidence="1">The sequence shown here is derived from an EMBL/GenBank/DDBJ whole genome shotgun (WGS) entry which is preliminary data.</text>
</comment>
<dbReference type="Gene3D" id="3.40.630.30">
    <property type="match status" value="1"/>
</dbReference>
<proteinExistence type="predicted"/>
<evidence type="ECO:0000313" key="1">
    <source>
        <dbReference type="EMBL" id="CDI02199.1"/>
    </source>
</evidence>
<reference evidence="1" key="1">
    <citation type="submission" date="2013-07" db="EMBL/GenBank/DDBJ databases">
        <authorList>
            <person name="McIlroy S."/>
        </authorList>
    </citation>
    <scope>NUCLEOTIDE SEQUENCE [LARGE SCALE GENOMIC DNA]</scope>
    <source>
        <strain evidence="1">Run_A_D11</strain>
    </source>
</reference>
<protein>
    <recommendedName>
        <fullName evidence="3">PEP-CTERM/exosortase system-associated acyltransferase</fullName>
    </recommendedName>
</protein>
<accession>W6M6F2</accession>
<dbReference type="SUPFAM" id="SSF55729">
    <property type="entry name" value="Acyl-CoA N-acyltransferases (Nat)"/>
    <property type="match status" value="1"/>
</dbReference>
<dbReference type="Proteomes" id="UP000035760">
    <property type="component" value="Unassembled WGS sequence"/>
</dbReference>
<keyword evidence="2" id="KW-1185">Reference proteome</keyword>
<dbReference type="RefSeq" id="WP_048672104.1">
    <property type="nucleotide sequence ID" value="NZ_CBTJ020000032.1"/>
</dbReference>
<organism evidence="1 2">
    <name type="scientific">Candidatus Competibacter denitrificans Run_A_D11</name>
    <dbReference type="NCBI Taxonomy" id="1400863"/>
    <lineage>
        <taxon>Bacteria</taxon>
        <taxon>Pseudomonadati</taxon>
        <taxon>Pseudomonadota</taxon>
        <taxon>Gammaproteobacteria</taxon>
        <taxon>Candidatus Competibacteraceae</taxon>
        <taxon>Candidatus Competibacter</taxon>
    </lineage>
</organism>
<evidence type="ECO:0008006" key="3">
    <source>
        <dbReference type="Google" id="ProtNLM"/>
    </source>
</evidence>
<name>W6M6F2_9GAMM</name>
<dbReference type="EMBL" id="CBTJ020000032">
    <property type="protein sequence ID" value="CDI02199.1"/>
    <property type="molecule type" value="Genomic_DNA"/>
</dbReference>
<dbReference type="AlphaFoldDB" id="W6M6F2"/>
<reference evidence="1" key="2">
    <citation type="submission" date="2014-03" db="EMBL/GenBank/DDBJ databases">
        <title>Candidatus Competibacter-lineage genomes retrieved from metagenomes reveal functional metabolic diversity.</title>
        <authorList>
            <person name="McIlroy S.J."/>
            <person name="Albertsen M."/>
            <person name="Andresen E.K."/>
            <person name="Saunders A.M."/>
            <person name="Kristiansen R."/>
            <person name="Stokholm-Bjerregaard M."/>
            <person name="Nielsen K.L."/>
            <person name="Nielsen P.H."/>
        </authorList>
    </citation>
    <scope>NUCLEOTIDE SEQUENCE</scope>
    <source>
        <strain evidence="1">Run_A_D11</strain>
    </source>
</reference>
<dbReference type="InterPro" id="IPR016181">
    <property type="entry name" value="Acyl_CoA_acyltransferase"/>
</dbReference>
<sequence length="270" mass="31216">MNTDPNLVDLFKQYFEVVLADTPEKLQECYRIRYKVYCEEGLIPGFDVKNYPEGLEQDEYDERSAHCLLMHKPTKRVAGTVRIVLPIPSDQGDIKFPLEAHAGNSFYQNSRFETLPRRRIGEISRLILASEFRARRGENIQPHGIAKDFESSLVRGERRQAGTAQDINERRSHIPRRTFPHPILGLFVAITRMSLQKDLAYWYGGMEPVCARFLRTFGIHFTPISPLVDYFGPCRSYIGYISEIMANLYQTNRQVWDLLTDRGMLLPAPN</sequence>
<dbReference type="InterPro" id="IPR022484">
    <property type="entry name" value="PEP-CTERM/exosrtase_acylTfrase"/>
</dbReference>
<gene>
    <name evidence="1" type="ORF">BN873_260055</name>
</gene>